<keyword evidence="3" id="KW-0255">Endonuclease</keyword>
<keyword evidence="4" id="KW-1185">Reference proteome</keyword>
<dbReference type="GO" id="GO:0008270">
    <property type="term" value="F:zinc ion binding"/>
    <property type="evidence" value="ECO:0007669"/>
    <property type="project" value="InterPro"/>
</dbReference>
<evidence type="ECO:0000259" key="2">
    <source>
        <dbReference type="SMART" id="SM00507"/>
    </source>
</evidence>
<evidence type="ECO:0000313" key="4">
    <source>
        <dbReference type="Proteomes" id="UP000676325"/>
    </source>
</evidence>
<proteinExistence type="inferred from homology"/>
<comment type="caution">
    <text evidence="3">The sequence shown here is derived from an EMBL/GenBank/DDBJ whole genome shotgun (WGS) entry which is preliminary data.</text>
</comment>
<dbReference type="Gene3D" id="1.10.30.50">
    <property type="match status" value="1"/>
</dbReference>
<dbReference type="InterPro" id="IPR003615">
    <property type="entry name" value="HNH_nuc"/>
</dbReference>
<dbReference type="SMART" id="SM00507">
    <property type="entry name" value="HNHc"/>
    <property type="match status" value="1"/>
</dbReference>
<dbReference type="EMBL" id="JAGSOH010000044">
    <property type="protein sequence ID" value="MBR7827907.1"/>
    <property type="molecule type" value="Genomic_DNA"/>
</dbReference>
<dbReference type="Pfam" id="PF02720">
    <property type="entry name" value="DUF222"/>
    <property type="match status" value="1"/>
</dbReference>
<dbReference type="RefSeq" id="WP_212519048.1">
    <property type="nucleotide sequence ID" value="NZ_JAGSOH010000044.1"/>
</dbReference>
<name>A0A941IJI6_9ACTN</name>
<comment type="similarity">
    <text evidence="1">Belongs to the Rv1128c/1148c/1588c/1702c/1945/3466 family.</text>
</comment>
<evidence type="ECO:0000256" key="1">
    <source>
        <dbReference type="ARBA" id="ARBA00023450"/>
    </source>
</evidence>
<dbReference type="GO" id="GO:0004519">
    <property type="term" value="F:endonuclease activity"/>
    <property type="evidence" value="ECO:0007669"/>
    <property type="project" value="UniProtKB-KW"/>
</dbReference>
<sequence>MDGIAELWRARLEAVAELDARRDEIVAECLRDARELRAGDREGADVLLELAQLLGRREQAGHGQLIRALAQADRVRAARGGVKAWAATHLDVSDGRARSIAECARRIGAIPQLAEPLASGRIGADTVRVLSRTAKAVAGTGVDTVAALTATLVTAEAEGVTAAAKQIRALEHTLDPDAGKDVIARQRARSFYRVVELEDGLCRFEVLLDAVRATTLRAAVDAQTADWIRQTQYDHASVLPEDVRSTEQINAHALTRLAEVFHTAPPEVREARFTPPMLYSTSAAHPGGLAESVYGAPVPVEAIPDPEVHVLELDGHGHPARLDGTPVDTDPHARLASPAQRVALAFRDRHCTHPGCTRPATFALHAHHIIRYSRGGPTTVRNMTLMCSEHHVLAHQHTDETHN</sequence>
<dbReference type="GO" id="GO:0003676">
    <property type="term" value="F:nucleic acid binding"/>
    <property type="evidence" value="ECO:0007669"/>
    <property type="project" value="InterPro"/>
</dbReference>
<dbReference type="InterPro" id="IPR003870">
    <property type="entry name" value="DUF222"/>
</dbReference>
<protein>
    <submittedName>
        <fullName evidence="3">HNH endonuclease</fullName>
    </submittedName>
</protein>
<dbReference type="InterPro" id="IPR002711">
    <property type="entry name" value="HNH"/>
</dbReference>
<accession>A0A941IJI6</accession>
<dbReference type="Pfam" id="PF01844">
    <property type="entry name" value="HNH"/>
    <property type="match status" value="1"/>
</dbReference>
<keyword evidence="3" id="KW-0540">Nuclease</keyword>
<feature type="domain" description="HNH nuclease" evidence="2">
    <location>
        <begin position="339"/>
        <end position="392"/>
    </location>
</feature>
<evidence type="ECO:0000313" key="3">
    <source>
        <dbReference type="EMBL" id="MBR7827907.1"/>
    </source>
</evidence>
<gene>
    <name evidence="3" type="ORF">KDK95_16440</name>
</gene>
<dbReference type="Proteomes" id="UP000676325">
    <property type="component" value="Unassembled WGS sequence"/>
</dbReference>
<dbReference type="AlphaFoldDB" id="A0A941IJI6"/>
<organism evidence="3 4">
    <name type="scientific">Actinospica acidithermotolerans</name>
    <dbReference type="NCBI Taxonomy" id="2828514"/>
    <lineage>
        <taxon>Bacteria</taxon>
        <taxon>Bacillati</taxon>
        <taxon>Actinomycetota</taxon>
        <taxon>Actinomycetes</taxon>
        <taxon>Catenulisporales</taxon>
        <taxon>Actinospicaceae</taxon>
        <taxon>Actinospica</taxon>
    </lineage>
</organism>
<keyword evidence="3" id="KW-0378">Hydrolase</keyword>
<reference evidence="3" key="1">
    <citation type="submission" date="2021-04" db="EMBL/GenBank/DDBJ databases">
        <title>Genome based classification of Actinospica acidithermotolerans sp. nov., an actinobacterium isolated from an Indonesian hot spring.</title>
        <authorList>
            <person name="Kusuma A.B."/>
            <person name="Putra K.E."/>
            <person name="Nafisah S."/>
            <person name="Loh J."/>
            <person name="Nouioui I."/>
            <person name="Goodfellow M."/>
        </authorList>
    </citation>
    <scope>NUCLEOTIDE SEQUENCE</scope>
    <source>
        <strain evidence="3">MGRD01-02</strain>
    </source>
</reference>
<dbReference type="CDD" id="cd00085">
    <property type="entry name" value="HNHc"/>
    <property type="match status" value="1"/>
</dbReference>